<accession>W9VBW2</accession>
<organism evidence="13 14">
    <name type="scientific">Imhoffiella purpurea</name>
    <dbReference type="NCBI Taxonomy" id="1249627"/>
    <lineage>
        <taxon>Bacteria</taxon>
        <taxon>Pseudomonadati</taxon>
        <taxon>Pseudomonadota</taxon>
        <taxon>Gammaproteobacteria</taxon>
        <taxon>Chromatiales</taxon>
        <taxon>Chromatiaceae</taxon>
        <taxon>Imhoffiella</taxon>
    </lineage>
</organism>
<evidence type="ECO:0000256" key="2">
    <source>
        <dbReference type="ARBA" id="ARBA00004635"/>
    </source>
</evidence>
<keyword evidence="6 11" id="KW-0472">Membrane</keyword>
<evidence type="ECO:0000256" key="4">
    <source>
        <dbReference type="ARBA" id="ARBA00011439"/>
    </source>
</evidence>
<evidence type="ECO:0000256" key="3">
    <source>
        <dbReference type="ARBA" id="ARBA00006929"/>
    </source>
</evidence>
<dbReference type="HAMAP" id="MF_00415">
    <property type="entry name" value="FlgH"/>
    <property type="match status" value="1"/>
</dbReference>
<keyword evidence="13" id="KW-0966">Cell projection</keyword>
<feature type="signal peptide" evidence="12">
    <location>
        <begin position="1"/>
        <end position="21"/>
    </location>
</feature>
<protein>
    <recommendedName>
        <fullName evidence="11">Flagellar L-ring protein</fullName>
    </recommendedName>
    <alternativeName>
        <fullName evidence="11">Basal body L-ring protein</fullName>
    </alternativeName>
</protein>
<keyword evidence="10 11" id="KW-0449">Lipoprotein</keyword>
<dbReference type="PATRIC" id="fig|1249627.3.peg.475"/>
<gene>
    <name evidence="11" type="primary">flgH</name>
    <name evidence="13" type="ORF">D779_2520</name>
</gene>
<keyword evidence="8 11" id="KW-0975">Bacterial flagellum</keyword>
<comment type="caution">
    <text evidence="13">The sequence shown here is derived from an EMBL/GenBank/DDBJ whole genome shotgun (WGS) entry which is preliminary data.</text>
</comment>
<evidence type="ECO:0000256" key="12">
    <source>
        <dbReference type="SAM" id="SignalP"/>
    </source>
</evidence>
<dbReference type="PRINTS" id="PR01008">
    <property type="entry name" value="FLGLRINGFLGH"/>
</dbReference>
<comment type="subcellular location">
    <subcellularLocation>
        <location evidence="11">Cell outer membrane</location>
        <topology evidence="11">Lipid-anchor</topology>
    </subcellularLocation>
    <subcellularLocation>
        <location evidence="11">Bacterial flagellum basal body</location>
    </subcellularLocation>
    <subcellularLocation>
        <location evidence="2">Membrane</location>
        <topology evidence="2">Lipid-anchor</topology>
    </subcellularLocation>
</comment>
<keyword evidence="13" id="KW-0282">Flagellum</keyword>
<name>W9VBW2_9GAMM</name>
<comment type="similarity">
    <text evidence="3 11">Belongs to the FlgH family.</text>
</comment>
<evidence type="ECO:0000256" key="9">
    <source>
        <dbReference type="ARBA" id="ARBA00023237"/>
    </source>
</evidence>
<evidence type="ECO:0000256" key="8">
    <source>
        <dbReference type="ARBA" id="ARBA00023143"/>
    </source>
</evidence>
<dbReference type="PROSITE" id="PS51257">
    <property type="entry name" value="PROKAR_LIPOPROTEIN"/>
    <property type="match status" value="1"/>
</dbReference>
<dbReference type="GO" id="GO:0009427">
    <property type="term" value="C:bacterial-type flagellum basal body, distal rod, L ring"/>
    <property type="evidence" value="ECO:0007669"/>
    <property type="project" value="InterPro"/>
</dbReference>
<dbReference type="AlphaFoldDB" id="W9VBW2"/>
<dbReference type="PANTHER" id="PTHR34933:SF1">
    <property type="entry name" value="FLAGELLAR L-RING PROTEIN"/>
    <property type="match status" value="1"/>
</dbReference>
<keyword evidence="7" id="KW-0564">Palmitate</keyword>
<evidence type="ECO:0000313" key="14">
    <source>
        <dbReference type="Proteomes" id="UP000019460"/>
    </source>
</evidence>
<comment type="function">
    <text evidence="1 11">Assembles around the rod to form the L-ring and probably protects the motor/basal body from shearing forces during rotation.</text>
</comment>
<dbReference type="eggNOG" id="COG2063">
    <property type="taxonomic scope" value="Bacteria"/>
</dbReference>
<dbReference type="InterPro" id="IPR000527">
    <property type="entry name" value="Flag_Lring"/>
</dbReference>
<keyword evidence="5 11" id="KW-0732">Signal</keyword>
<dbReference type="Pfam" id="PF02107">
    <property type="entry name" value="FlgH"/>
    <property type="match status" value="1"/>
</dbReference>
<reference evidence="13 14" key="1">
    <citation type="submission" date="2012-11" db="EMBL/GenBank/DDBJ databases">
        <title>Genome assembly of Thiorhodococcus sp. AK35.</title>
        <authorList>
            <person name="Nupur N."/>
            <person name="Khatri I."/>
            <person name="Subramanian S."/>
            <person name="Pinnaka A."/>
        </authorList>
    </citation>
    <scope>NUCLEOTIDE SEQUENCE [LARGE SCALE GENOMIC DNA]</scope>
    <source>
        <strain evidence="13 14">AK35</strain>
    </source>
</reference>
<proteinExistence type="inferred from homology"/>
<keyword evidence="9 11" id="KW-0998">Cell outer membrane</keyword>
<evidence type="ECO:0000256" key="5">
    <source>
        <dbReference type="ARBA" id="ARBA00022729"/>
    </source>
</evidence>
<comment type="subunit">
    <text evidence="4 11">The basal body constitutes a major portion of the flagellar organelle and consists of four rings (L,P,S, and M) mounted on a central rod.</text>
</comment>
<dbReference type="GO" id="GO:0009279">
    <property type="term" value="C:cell outer membrane"/>
    <property type="evidence" value="ECO:0007669"/>
    <property type="project" value="UniProtKB-SubCell"/>
</dbReference>
<dbReference type="EMBL" id="AONC01000004">
    <property type="protein sequence ID" value="EXJ16909.1"/>
    <property type="molecule type" value="Genomic_DNA"/>
</dbReference>
<dbReference type="GO" id="GO:0071973">
    <property type="term" value="P:bacterial-type flagellum-dependent cell motility"/>
    <property type="evidence" value="ECO:0007669"/>
    <property type="project" value="InterPro"/>
</dbReference>
<feature type="chain" id="PRO_5008978558" description="Flagellar L-ring protein" evidence="12">
    <location>
        <begin position="22"/>
        <end position="232"/>
    </location>
</feature>
<evidence type="ECO:0000256" key="11">
    <source>
        <dbReference type="HAMAP-Rule" id="MF_00415"/>
    </source>
</evidence>
<sequence length="232" mass="24316">MAAMMRFTTLLLGVAASLSLAACSTINPPRPGDSAEYRPVAPIAPVPADFNKGAIYQASQSQGLFEDYKARHVGDLVTVELVEKTDAKKSSATSTSKDSGVDFSLGDISVAGRTLAGADLLVGSGDGSRTFDGSGDSSQSNSLTGDITVTVAEVLPNGNLVIQGEKWLSINQGSEYVRLRGIIRPVDISTTNTVQSTQIANAEVSYGGTGTLRDSNAPGWLTRFFNSPLWPI</sequence>
<dbReference type="GO" id="GO:0003774">
    <property type="term" value="F:cytoskeletal motor activity"/>
    <property type="evidence" value="ECO:0007669"/>
    <property type="project" value="InterPro"/>
</dbReference>
<dbReference type="STRING" id="1249627.D779_2520"/>
<dbReference type="NCBIfam" id="NF001304">
    <property type="entry name" value="PRK00249.1-4"/>
    <property type="match status" value="1"/>
</dbReference>
<keyword evidence="13" id="KW-0969">Cilium</keyword>
<evidence type="ECO:0000256" key="1">
    <source>
        <dbReference type="ARBA" id="ARBA00002591"/>
    </source>
</evidence>
<dbReference type="PANTHER" id="PTHR34933">
    <property type="entry name" value="FLAGELLAR L-RING PROTEIN"/>
    <property type="match status" value="1"/>
</dbReference>
<evidence type="ECO:0000256" key="7">
    <source>
        <dbReference type="ARBA" id="ARBA00023139"/>
    </source>
</evidence>
<keyword evidence="14" id="KW-1185">Reference proteome</keyword>
<evidence type="ECO:0000313" key="13">
    <source>
        <dbReference type="EMBL" id="EXJ16909.1"/>
    </source>
</evidence>
<evidence type="ECO:0000256" key="10">
    <source>
        <dbReference type="ARBA" id="ARBA00023288"/>
    </source>
</evidence>
<evidence type="ECO:0000256" key="6">
    <source>
        <dbReference type="ARBA" id="ARBA00023136"/>
    </source>
</evidence>
<dbReference type="Proteomes" id="UP000019460">
    <property type="component" value="Unassembled WGS sequence"/>
</dbReference>